<evidence type="ECO:0000313" key="6">
    <source>
        <dbReference type="Proteomes" id="UP000589132"/>
    </source>
</evidence>
<proteinExistence type="predicted"/>
<name>A0A7J4CZ41_9ARCH</name>
<protein>
    <recommendedName>
        <fullName evidence="4">DNA mismatch repair MutH/Type II restriction enzyme Sau3AI domain-containing protein</fullName>
    </recommendedName>
</protein>
<keyword evidence="2" id="KW-0255">Endonuclease</keyword>
<dbReference type="GO" id="GO:0016787">
    <property type="term" value="F:hydrolase activity"/>
    <property type="evidence" value="ECO:0007669"/>
    <property type="project" value="UniProtKB-KW"/>
</dbReference>
<evidence type="ECO:0000256" key="1">
    <source>
        <dbReference type="ARBA" id="ARBA00022722"/>
    </source>
</evidence>
<dbReference type="SUPFAM" id="SSF52980">
    <property type="entry name" value="Restriction endonuclease-like"/>
    <property type="match status" value="1"/>
</dbReference>
<keyword evidence="1" id="KW-0540">Nuclease</keyword>
<dbReference type="InterPro" id="IPR011335">
    <property type="entry name" value="Restrct_endonuc-II-like"/>
</dbReference>
<dbReference type="InterPro" id="IPR037057">
    <property type="entry name" value="DNA_rep_MutH/T2_RE_sf"/>
</dbReference>
<evidence type="ECO:0000256" key="2">
    <source>
        <dbReference type="ARBA" id="ARBA00022759"/>
    </source>
</evidence>
<keyword evidence="3" id="KW-0378">Hydrolase</keyword>
<dbReference type="SMART" id="SM00927">
    <property type="entry name" value="MutH"/>
    <property type="match status" value="1"/>
</dbReference>
<feature type="non-terminal residue" evidence="5">
    <location>
        <position position="1"/>
    </location>
</feature>
<evidence type="ECO:0000313" key="5">
    <source>
        <dbReference type="EMBL" id="HIA97961.1"/>
    </source>
</evidence>
<comment type="caution">
    <text evidence="5">The sequence shown here is derived from an EMBL/GenBank/DDBJ whole genome shotgun (WGS) entry which is preliminary data.</text>
</comment>
<gene>
    <name evidence="5" type="ORF">EYO15_02125</name>
</gene>
<dbReference type="GO" id="GO:0003677">
    <property type="term" value="F:DNA binding"/>
    <property type="evidence" value="ECO:0007669"/>
    <property type="project" value="InterPro"/>
</dbReference>
<dbReference type="EMBL" id="DTTC01000121">
    <property type="protein sequence ID" value="HIA97961.1"/>
    <property type="molecule type" value="Genomic_DNA"/>
</dbReference>
<dbReference type="GO" id="GO:0004519">
    <property type="term" value="F:endonuclease activity"/>
    <property type="evidence" value="ECO:0007669"/>
    <property type="project" value="UniProtKB-KW"/>
</dbReference>
<organism evidence="5 6">
    <name type="scientific">Marine Group III euryarchaeote</name>
    <dbReference type="NCBI Taxonomy" id="2173149"/>
    <lineage>
        <taxon>Archaea</taxon>
        <taxon>Methanobacteriati</taxon>
        <taxon>Thermoplasmatota</taxon>
        <taxon>Thermoplasmata</taxon>
        <taxon>Candidatus Thermoprofundales</taxon>
    </lineage>
</organism>
<evidence type="ECO:0000259" key="4">
    <source>
        <dbReference type="SMART" id="SM00927"/>
    </source>
</evidence>
<dbReference type="InterPro" id="IPR011337">
    <property type="entry name" value="DNA_rep_MutH/RE_typeII_Sau3AI"/>
</dbReference>
<sequence>VSPLKLVKTTGWYNAKERNVIKMVDYFDVNDNKDWKDSKLIHKLSRVLFVLYVHDKERPATEWQIVSTFLWSPSKEQDDLIQKDYDIIREKIKGGERNREGDNEFLGTCPKHAGGYNKVDPLNSKPLSLRDHPVMGRAEKRGFCIKQRSFDQLIADSLGQELLRKGNSVGLPPSAYPMLGQKVEYTPSQRNLDGY</sequence>
<dbReference type="Proteomes" id="UP000589132">
    <property type="component" value="Unassembled WGS sequence"/>
</dbReference>
<reference evidence="6" key="1">
    <citation type="journal article" date="2019" name="bioRxiv">
        <title>Genome diversification in globally distributed novel marine Proteobacteria is linked to environmental adaptation.</title>
        <authorList>
            <person name="Zhou Z."/>
            <person name="Tran P.Q."/>
            <person name="Kieft K."/>
            <person name="Anantharaman K."/>
        </authorList>
    </citation>
    <scope>NUCLEOTIDE SEQUENCE [LARGE SCALE GENOMIC DNA]</scope>
</reference>
<feature type="domain" description="DNA mismatch repair MutH/Type II restriction enzyme Sau3AI" evidence="4">
    <location>
        <begin position="1"/>
        <end position="84"/>
    </location>
</feature>
<dbReference type="Gene3D" id="3.40.600.10">
    <property type="entry name" value="DNA mismatch repair MutH/Restriction endonuclease, type II"/>
    <property type="match status" value="1"/>
</dbReference>
<accession>A0A7J4CZ41</accession>
<dbReference type="Pfam" id="PF02976">
    <property type="entry name" value="MutH"/>
    <property type="match status" value="1"/>
</dbReference>
<dbReference type="AlphaFoldDB" id="A0A7J4CZ41"/>
<evidence type="ECO:0000256" key="3">
    <source>
        <dbReference type="ARBA" id="ARBA00022801"/>
    </source>
</evidence>